<dbReference type="Gene3D" id="2.30.30.140">
    <property type="match status" value="1"/>
</dbReference>
<proteinExistence type="predicted"/>
<accession>A0A9P7BMW0</accession>
<dbReference type="Proteomes" id="UP000716291">
    <property type="component" value="Unassembled WGS sequence"/>
</dbReference>
<feature type="region of interest" description="Disordered" evidence="3">
    <location>
        <begin position="400"/>
        <end position="419"/>
    </location>
</feature>
<evidence type="ECO:0000313" key="5">
    <source>
        <dbReference type="EMBL" id="KAG1302116.1"/>
    </source>
</evidence>
<reference evidence="5" key="1">
    <citation type="journal article" date="2020" name="Microb. Genom.">
        <title>Genetic diversity of clinical and environmental Mucorales isolates obtained from an investigation of mucormycosis cases among solid organ transplant recipients.</title>
        <authorList>
            <person name="Nguyen M.H."/>
            <person name="Kaul D."/>
            <person name="Muto C."/>
            <person name="Cheng S.J."/>
            <person name="Richter R.A."/>
            <person name="Bruno V.M."/>
            <person name="Liu G."/>
            <person name="Beyhan S."/>
            <person name="Sundermann A.J."/>
            <person name="Mounaud S."/>
            <person name="Pasculle A.W."/>
            <person name="Nierman W.C."/>
            <person name="Driscoll E."/>
            <person name="Cumbie R."/>
            <person name="Clancy C.J."/>
            <person name="Dupont C.L."/>
        </authorList>
    </citation>
    <scope>NUCLEOTIDE SEQUENCE</scope>
    <source>
        <strain evidence="5">GL11</strain>
    </source>
</reference>
<dbReference type="PANTHER" id="PTHR22881">
    <property type="entry name" value="BROMODOMAIN CONTAINING PROTEIN"/>
    <property type="match status" value="1"/>
</dbReference>
<keyword evidence="1 2" id="KW-0103">Bromodomain</keyword>
<feature type="compositionally biased region" description="Polar residues" evidence="3">
    <location>
        <begin position="461"/>
        <end position="474"/>
    </location>
</feature>
<feature type="domain" description="Bromo" evidence="4">
    <location>
        <begin position="43"/>
        <end position="113"/>
    </location>
</feature>
<evidence type="ECO:0000256" key="1">
    <source>
        <dbReference type="ARBA" id="ARBA00023117"/>
    </source>
</evidence>
<evidence type="ECO:0000256" key="2">
    <source>
        <dbReference type="PROSITE-ProRule" id="PRU00035"/>
    </source>
</evidence>
<dbReference type="Gene3D" id="1.20.920.10">
    <property type="entry name" value="Bromodomain-like"/>
    <property type="match status" value="1"/>
</dbReference>
<feature type="compositionally biased region" description="Basic and acidic residues" evidence="3">
    <location>
        <begin position="404"/>
        <end position="419"/>
    </location>
</feature>
<evidence type="ECO:0000259" key="4">
    <source>
        <dbReference type="PROSITE" id="PS50014"/>
    </source>
</evidence>
<gene>
    <name evidence="5" type="ORF">G6F64_011209</name>
</gene>
<feature type="region of interest" description="Disordered" evidence="3">
    <location>
        <begin position="561"/>
        <end position="580"/>
    </location>
</feature>
<dbReference type="SMART" id="SM00297">
    <property type="entry name" value="BROMO"/>
    <property type="match status" value="1"/>
</dbReference>
<dbReference type="InterPro" id="IPR001487">
    <property type="entry name" value="Bromodomain"/>
</dbReference>
<dbReference type="OrthoDB" id="2289778at2759"/>
<dbReference type="SUPFAM" id="SSF63748">
    <property type="entry name" value="Tudor/PWWP/MBT"/>
    <property type="match status" value="1"/>
</dbReference>
<dbReference type="InterPro" id="IPR000313">
    <property type="entry name" value="PWWP_dom"/>
</dbReference>
<dbReference type="Pfam" id="PF00855">
    <property type="entry name" value="PWWP"/>
    <property type="match status" value="1"/>
</dbReference>
<keyword evidence="6" id="KW-1185">Reference proteome</keyword>
<dbReference type="InterPro" id="IPR036427">
    <property type="entry name" value="Bromodomain-like_sf"/>
</dbReference>
<dbReference type="AlphaFoldDB" id="A0A9P7BMW0"/>
<dbReference type="SUPFAM" id="SSF47370">
    <property type="entry name" value="Bromodomain"/>
    <property type="match status" value="1"/>
</dbReference>
<evidence type="ECO:0000256" key="3">
    <source>
        <dbReference type="SAM" id="MobiDB-lite"/>
    </source>
</evidence>
<dbReference type="InterPro" id="IPR051831">
    <property type="entry name" value="Bromodomain_contain_prot"/>
</dbReference>
<comment type="caution">
    <text evidence="5">The sequence shown here is derived from an EMBL/GenBank/DDBJ whole genome shotgun (WGS) entry which is preliminary data.</text>
</comment>
<name>A0A9P7BMW0_RHIOR</name>
<protein>
    <recommendedName>
        <fullName evidence="4">Bromo domain-containing protein</fullName>
    </recommendedName>
</protein>
<dbReference type="Pfam" id="PF00439">
    <property type="entry name" value="Bromodomain"/>
    <property type="match status" value="1"/>
</dbReference>
<dbReference type="EMBL" id="JAANQT010002623">
    <property type="protein sequence ID" value="KAG1302116.1"/>
    <property type="molecule type" value="Genomic_DNA"/>
</dbReference>
<dbReference type="SMART" id="SM00293">
    <property type="entry name" value="PWWP"/>
    <property type="match status" value="1"/>
</dbReference>
<dbReference type="GO" id="GO:0006325">
    <property type="term" value="P:chromatin organization"/>
    <property type="evidence" value="ECO:0007669"/>
    <property type="project" value="UniProtKB-ARBA"/>
</dbReference>
<organism evidence="5 6">
    <name type="scientific">Rhizopus oryzae</name>
    <name type="common">Mucormycosis agent</name>
    <name type="synonym">Rhizopus arrhizus var. delemar</name>
    <dbReference type="NCBI Taxonomy" id="64495"/>
    <lineage>
        <taxon>Eukaryota</taxon>
        <taxon>Fungi</taxon>
        <taxon>Fungi incertae sedis</taxon>
        <taxon>Mucoromycota</taxon>
        <taxon>Mucoromycotina</taxon>
        <taxon>Mucoromycetes</taxon>
        <taxon>Mucorales</taxon>
        <taxon>Mucorineae</taxon>
        <taxon>Rhizopodaceae</taxon>
        <taxon>Rhizopus</taxon>
    </lineage>
</organism>
<dbReference type="PRINTS" id="PR00503">
    <property type="entry name" value="BROMODOMAIN"/>
</dbReference>
<dbReference type="PROSITE" id="PS50014">
    <property type="entry name" value="BROMODOMAIN_2"/>
    <property type="match status" value="1"/>
</dbReference>
<feature type="region of interest" description="Disordered" evidence="3">
    <location>
        <begin position="453"/>
        <end position="519"/>
    </location>
</feature>
<sequence>MLTEQVQRRERLKLERIRRQKEYVEMILYPLEHVIRPVLDQLIEIDENEFFTNPVTSEEAPDYASIIDKPICFSIIQQKLERHEYTRLDQFKEDIQLIWENCMTYNTTTSKYYRIACKLKKASIPLLEAAEQKIANYPLNQGTLDISLDPSIFDYEAEEGYTEIANEGANTSTRIEPIMSKEVSTKPRGSFFTNRNHKSLEETSVNTPFPRRPGRKRVTQDASENYTVREIGTKQSSIEAWIRQESAENTAKKLSKRPIRKMSKSIVEVREGPSLVKTSSSVDKMVQTDHYLFLSLLQKFQTPEDIQRLEAERQKDKDTYEAYKTMASVQNLNQGIINTTEEAQEPVQGIIQPQEIIPQSSVESEREKDITNVKETREVEIDENEEEELNIIGSLPAKSTTTEPMKKIMQRKEQKDERTVRYSANYPLLNGLLTENISYQEIERSPEISIGTLSSSELSSNQERSTASQSNESSDQVKQERSRNNSSSSNSSRYKKYERGPMRATRSHGPSSAVEELKKRKRMTKEIEMLYNSVAYMERPVEKFKADNSKPAPVGWVYVESDDEDGGKSGSEEVAEEVPRPYKRSGKKRKIEQASLEEFEIGEVVWARVSGYPSHPAKFLKEPSKKSKLVSPKPNTYVLVEFLKVPDNHKWGWILPNNISKFGDTEIDKTKLAECLKIKGANRAVRMQEAREGYQYACSLIGKKDSEAVLDSVLNEANLSAIKKKKSNPKKK</sequence>
<dbReference type="PANTHER" id="PTHR22881:SF27">
    <property type="entry name" value="BROMODOMAIN CONTAINING 7_9"/>
    <property type="match status" value="1"/>
</dbReference>
<evidence type="ECO:0000313" key="6">
    <source>
        <dbReference type="Proteomes" id="UP000716291"/>
    </source>
</evidence>